<accession>A0A4Y2D4B4</accession>
<gene>
    <name evidence="2" type="ORF">AVEN_180158_1</name>
</gene>
<comment type="caution">
    <text evidence="2">The sequence shown here is derived from an EMBL/GenBank/DDBJ whole genome shotgun (WGS) entry which is preliminary data.</text>
</comment>
<reference evidence="2 3" key="1">
    <citation type="journal article" date="2019" name="Sci. Rep.">
        <title>Orb-weaving spider Araneus ventricosus genome elucidates the spidroin gene catalogue.</title>
        <authorList>
            <person name="Kono N."/>
            <person name="Nakamura H."/>
            <person name="Ohtoshi R."/>
            <person name="Moran D.A.P."/>
            <person name="Shinohara A."/>
            <person name="Yoshida Y."/>
            <person name="Fujiwara M."/>
            <person name="Mori M."/>
            <person name="Tomita M."/>
            <person name="Arakawa K."/>
        </authorList>
    </citation>
    <scope>NUCLEOTIDE SEQUENCE [LARGE SCALE GENOMIC DNA]</scope>
</reference>
<evidence type="ECO:0000313" key="3">
    <source>
        <dbReference type="Proteomes" id="UP000499080"/>
    </source>
</evidence>
<evidence type="ECO:0000256" key="1">
    <source>
        <dbReference type="SAM" id="MobiDB-lite"/>
    </source>
</evidence>
<organism evidence="2 3">
    <name type="scientific">Araneus ventricosus</name>
    <name type="common">Orbweaver spider</name>
    <name type="synonym">Epeira ventricosa</name>
    <dbReference type="NCBI Taxonomy" id="182803"/>
    <lineage>
        <taxon>Eukaryota</taxon>
        <taxon>Metazoa</taxon>
        <taxon>Ecdysozoa</taxon>
        <taxon>Arthropoda</taxon>
        <taxon>Chelicerata</taxon>
        <taxon>Arachnida</taxon>
        <taxon>Araneae</taxon>
        <taxon>Araneomorphae</taxon>
        <taxon>Entelegynae</taxon>
        <taxon>Araneoidea</taxon>
        <taxon>Araneidae</taxon>
        <taxon>Araneus</taxon>
    </lineage>
</organism>
<feature type="region of interest" description="Disordered" evidence="1">
    <location>
        <begin position="1"/>
        <end position="43"/>
    </location>
</feature>
<dbReference type="AlphaFoldDB" id="A0A4Y2D4B4"/>
<proteinExistence type="predicted"/>
<keyword evidence="3" id="KW-1185">Reference proteome</keyword>
<name>A0A4Y2D4B4_ARAVE</name>
<dbReference type="EMBL" id="BGPR01000301">
    <property type="protein sequence ID" value="GBM11612.1"/>
    <property type="molecule type" value="Genomic_DNA"/>
</dbReference>
<feature type="compositionally biased region" description="Polar residues" evidence="1">
    <location>
        <begin position="22"/>
        <end position="43"/>
    </location>
</feature>
<sequence length="106" mass="12113">MTAAQPAPKGLLSPSIIPKASTPRTPQQQWKNEILPNNATKGTRSVNFKYDSRHKIQTGKQTDGKKENLECSPIGFLVYFYLRVPLITLGQEWHARLKPNFLNWHQ</sequence>
<dbReference type="Proteomes" id="UP000499080">
    <property type="component" value="Unassembled WGS sequence"/>
</dbReference>
<evidence type="ECO:0000313" key="2">
    <source>
        <dbReference type="EMBL" id="GBM11612.1"/>
    </source>
</evidence>
<protein>
    <submittedName>
        <fullName evidence="2">Uncharacterized protein</fullName>
    </submittedName>
</protein>